<protein>
    <recommendedName>
        <fullName evidence="2">YdbS-like PH domain-containing protein</fullName>
    </recommendedName>
</protein>
<feature type="domain" description="YdbS-like PH" evidence="2">
    <location>
        <begin position="95"/>
        <end position="170"/>
    </location>
</feature>
<dbReference type="Pfam" id="PF03703">
    <property type="entry name" value="bPH_2"/>
    <property type="match status" value="1"/>
</dbReference>
<evidence type="ECO:0000256" key="1">
    <source>
        <dbReference type="SAM" id="Phobius"/>
    </source>
</evidence>
<feature type="transmembrane region" description="Helical" evidence="1">
    <location>
        <begin position="34"/>
        <end position="53"/>
    </location>
</feature>
<organism evidence="3 4">
    <name type="scientific">Colwellia asteriadis</name>
    <dbReference type="NCBI Taxonomy" id="517723"/>
    <lineage>
        <taxon>Bacteria</taxon>
        <taxon>Pseudomonadati</taxon>
        <taxon>Pseudomonadota</taxon>
        <taxon>Gammaproteobacteria</taxon>
        <taxon>Alteromonadales</taxon>
        <taxon>Colwelliaceae</taxon>
        <taxon>Colwellia</taxon>
    </lineage>
</organism>
<reference evidence="4" key="1">
    <citation type="journal article" date="2019" name="Int. J. Syst. Evol. Microbiol.">
        <title>The Global Catalogue of Microorganisms (GCM) 10K type strain sequencing project: providing services to taxonomists for standard genome sequencing and annotation.</title>
        <authorList>
            <consortium name="The Broad Institute Genomics Platform"/>
            <consortium name="The Broad Institute Genome Sequencing Center for Infectious Disease"/>
            <person name="Wu L."/>
            <person name="Ma J."/>
        </authorList>
    </citation>
    <scope>NUCLEOTIDE SEQUENCE [LARGE SCALE GENOMIC DNA]</scope>
    <source>
        <strain evidence="4">JCM 15608</strain>
    </source>
</reference>
<dbReference type="EMBL" id="BAAAFA010000009">
    <property type="protein sequence ID" value="GAA0821036.1"/>
    <property type="molecule type" value="Genomic_DNA"/>
</dbReference>
<sequence length="180" mass="20051">MHSSTFSNQSIDSQTLPDLELLPKQPLSSRYAKTNMVVILVSTILAILVVLAVKYQPFLEIPAHITNLLGFAIWLIAALGFIMIVYRRLADPLKSYALREHDLSYSAGLVFKKTVTQPIVRIQHIELKRGPIERKVGLATIQVFSAGGALETFQIPGLPLAQAQKLREFILRHKGSIEHA</sequence>
<proteinExistence type="predicted"/>
<evidence type="ECO:0000313" key="4">
    <source>
        <dbReference type="Proteomes" id="UP001500021"/>
    </source>
</evidence>
<keyword evidence="1" id="KW-1133">Transmembrane helix</keyword>
<keyword evidence="1" id="KW-0812">Transmembrane</keyword>
<dbReference type="InterPro" id="IPR005182">
    <property type="entry name" value="YdbS-like_PH"/>
</dbReference>
<evidence type="ECO:0000259" key="2">
    <source>
        <dbReference type="Pfam" id="PF03703"/>
    </source>
</evidence>
<gene>
    <name evidence="3" type="ORF">GCM10009111_27410</name>
</gene>
<feature type="transmembrane region" description="Helical" evidence="1">
    <location>
        <begin position="65"/>
        <end position="86"/>
    </location>
</feature>
<keyword evidence="4" id="KW-1185">Reference proteome</keyword>
<keyword evidence="1" id="KW-0472">Membrane</keyword>
<accession>A0ABP3WPB8</accession>
<dbReference type="Proteomes" id="UP001500021">
    <property type="component" value="Unassembled WGS sequence"/>
</dbReference>
<dbReference type="PANTHER" id="PTHR34473">
    <property type="entry name" value="UPF0699 TRANSMEMBRANE PROTEIN YDBS"/>
    <property type="match status" value="1"/>
</dbReference>
<comment type="caution">
    <text evidence="3">The sequence shown here is derived from an EMBL/GenBank/DDBJ whole genome shotgun (WGS) entry which is preliminary data.</text>
</comment>
<evidence type="ECO:0000313" key="3">
    <source>
        <dbReference type="EMBL" id="GAA0821036.1"/>
    </source>
</evidence>
<dbReference type="RefSeq" id="WP_343818165.1">
    <property type="nucleotide sequence ID" value="NZ_BAAAFA010000009.1"/>
</dbReference>
<dbReference type="PANTHER" id="PTHR34473:SF2">
    <property type="entry name" value="UPF0699 TRANSMEMBRANE PROTEIN YDBT"/>
    <property type="match status" value="1"/>
</dbReference>
<name>A0ABP3WPB8_9GAMM</name>